<protein>
    <submittedName>
        <fullName evidence="2">12008_t:CDS:1</fullName>
    </submittedName>
</protein>
<feature type="non-terminal residue" evidence="2">
    <location>
        <position position="46"/>
    </location>
</feature>
<evidence type="ECO:0000256" key="1">
    <source>
        <dbReference type="SAM" id="MobiDB-lite"/>
    </source>
</evidence>
<dbReference type="AlphaFoldDB" id="A0A9N9HVF4"/>
<accession>A0A9N9HVF4</accession>
<comment type="caution">
    <text evidence="2">The sequence shown here is derived from an EMBL/GenBank/DDBJ whole genome shotgun (WGS) entry which is preliminary data.</text>
</comment>
<dbReference type="EMBL" id="CAJVPZ010021682">
    <property type="protein sequence ID" value="CAG8707868.1"/>
    <property type="molecule type" value="Genomic_DNA"/>
</dbReference>
<reference evidence="2" key="1">
    <citation type="submission" date="2021-06" db="EMBL/GenBank/DDBJ databases">
        <authorList>
            <person name="Kallberg Y."/>
            <person name="Tangrot J."/>
            <person name="Rosling A."/>
        </authorList>
    </citation>
    <scope>NUCLEOTIDE SEQUENCE</scope>
    <source>
        <strain evidence="2">IN212</strain>
    </source>
</reference>
<evidence type="ECO:0000313" key="3">
    <source>
        <dbReference type="Proteomes" id="UP000789396"/>
    </source>
</evidence>
<keyword evidence="3" id="KW-1185">Reference proteome</keyword>
<gene>
    <name evidence="2" type="ORF">RFULGI_LOCUS10689</name>
</gene>
<sequence>HEENETKPKIRRPDFKTSKAHLKKEIGDILVKHEDKRKPPEEYEEK</sequence>
<dbReference type="Proteomes" id="UP000789396">
    <property type="component" value="Unassembled WGS sequence"/>
</dbReference>
<organism evidence="2 3">
    <name type="scientific">Racocetra fulgida</name>
    <dbReference type="NCBI Taxonomy" id="60492"/>
    <lineage>
        <taxon>Eukaryota</taxon>
        <taxon>Fungi</taxon>
        <taxon>Fungi incertae sedis</taxon>
        <taxon>Mucoromycota</taxon>
        <taxon>Glomeromycotina</taxon>
        <taxon>Glomeromycetes</taxon>
        <taxon>Diversisporales</taxon>
        <taxon>Gigasporaceae</taxon>
        <taxon>Racocetra</taxon>
    </lineage>
</organism>
<evidence type="ECO:0000313" key="2">
    <source>
        <dbReference type="EMBL" id="CAG8707868.1"/>
    </source>
</evidence>
<name>A0A9N9HVF4_9GLOM</name>
<proteinExistence type="predicted"/>
<feature type="region of interest" description="Disordered" evidence="1">
    <location>
        <begin position="1"/>
        <end position="46"/>
    </location>
</feature>